<name>A0A0E4BUJ8_9BRAD</name>
<dbReference type="InterPro" id="IPR001279">
    <property type="entry name" value="Metallo-B-lactamas"/>
</dbReference>
<dbReference type="GO" id="GO:0016787">
    <property type="term" value="F:hydrolase activity"/>
    <property type="evidence" value="ECO:0007669"/>
    <property type="project" value="UniProtKB-KW"/>
</dbReference>
<dbReference type="PANTHER" id="PTHR11203:SF37">
    <property type="entry name" value="INTEGRATOR COMPLEX SUBUNIT 11"/>
    <property type="match status" value="1"/>
</dbReference>
<dbReference type="SUPFAM" id="SSF56281">
    <property type="entry name" value="Metallo-hydrolase/oxidoreductase"/>
    <property type="match status" value="1"/>
</dbReference>
<evidence type="ECO:0000259" key="3">
    <source>
        <dbReference type="SMART" id="SM01027"/>
    </source>
</evidence>
<dbReference type="Proteomes" id="UP000063308">
    <property type="component" value="Chromosome"/>
</dbReference>
<dbReference type="EMBL" id="AP014685">
    <property type="protein sequence ID" value="BAR60313.1"/>
    <property type="molecule type" value="Genomic_DNA"/>
</dbReference>
<evidence type="ECO:0000313" key="5">
    <source>
        <dbReference type="Proteomes" id="UP000063308"/>
    </source>
</evidence>
<evidence type="ECO:0000259" key="2">
    <source>
        <dbReference type="SMART" id="SM00849"/>
    </source>
</evidence>
<dbReference type="Pfam" id="PF07521">
    <property type="entry name" value="RMMBL"/>
    <property type="match status" value="1"/>
</dbReference>
<accession>A0A0E4BUJ8</accession>
<dbReference type="Pfam" id="PF10996">
    <property type="entry name" value="Beta-Casp"/>
    <property type="match status" value="1"/>
</dbReference>
<dbReference type="InterPro" id="IPR036866">
    <property type="entry name" value="RibonucZ/Hydroxyglut_hydro"/>
</dbReference>
<reference evidence="4 5" key="1">
    <citation type="submission" date="2014-11" db="EMBL/GenBank/DDBJ databases">
        <title>Symbiosis island explosion on the genome of extra-slow-growing strains of soybean bradyrhizobia with massive insertion sequences.</title>
        <authorList>
            <person name="Iida T."/>
            <person name="Minamisawa K."/>
        </authorList>
    </citation>
    <scope>NUCLEOTIDE SEQUENCE [LARGE SCALE GENOMIC DNA]</scope>
    <source>
        <strain evidence="4 5">NK6</strain>
    </source>
</reference>
<feature type="domain" description="Beta-Casp" evidence="3">
    <location>
        <begin position="259"/>
        <end position="379"/>
    </location>
</feature>
<dbReference type="InterPro" id="IPR022712">
    <property type="entry name" value="Beta_Casp"/>
</dbReference>
<keyword evidence="1" id="KW-0378">Hydrolase</keyword>
<dbReference type="RefSeq" id="WP_060911212.1">
    <property type="nucleotide sequence ID" value="NZ_JAFCKD010000016.1"/>
</dbReference>
<protein>
    <recommendedName>
        <fullName evidence="6">MBL fold metallo-hydrolase</fullName>
    </recommendedName>
</protein>
<feature type="domain" description="Metallo-beta-lactamase" evidence="2">
    <location>
        <begin position="15"/>
        <end position="246"/>
    </location>
</feature>
<dbReference type="Pfam" id="PF00753">
    <property type="entry name" value="Lactamase_B"/>
    <property type="match status" value="1"/>
</dbReference>
<dbReference type="AlphaFoldDB" id="A0A0E4BUJ8"/>
<dbReference type="Gene3D" id="3.60.15.10">
    <property type="entry name" value="Ribonuclease Z/Hydroxyacylglutathione hydrolase-like"/>
    <property type="match status" value="1"/>
</dbReference>
<proteinExistence type="predicted"/>
<sequence>MSVTVRFCGAARTVTGSSYLFQTAAGRFLVDCGLFQGQKTLKALNYGAFPFRPADIQAVLLTHAHIDHSGLLPKLVREGFDGPILATRGTIDLCSWMLPDAGSIQESEVTQLNRRNAARGRNEVEPIYTQADAITSLQSFRPVDYERWTDVMPGVRARYWNAGHLLGSASIELEFGRDGRERPLRVLLSGDVGPEAKLLQPDPEAPVDLDYVICESTYGDRVRPVTTPEQRRQHLASEIRDAAAAKGALLIPAFAVERTQELIVDIVHLMERGEVPAAPIFLDSPLAIHATEVFREHAASLDPGVDVDRLLNSPHLKFTETVAESKAIMRLTGFHIIIAASGMCDAGRIRHHLKRWLWNERATVLLSGFQAHGTLGRFLQDGAKAVRIQGDEIRVAARIRMIDEYSGHADAAGIAGWIAARRPIARGLFLTHGEQDAIAGLAERLGERIVPAAKIYQPVLDDIYELEAPEPRVLDVDHRRRLAPEAVTHLDWHNEMSELMLDISDKVAAAADDRARGVIIRRLRRALQENE</sequence>
<dbReference type="CDD" id="cd16295">
    <property type="entry name" value="TTHA0252-CPSF-like_MBL-fold"/>
    <property type="match status" value="1"/>
</dbReference>
<dbReference type="GO" id="GO:0004521">
    <property type="term" value="F:RNA endonuclease activity"/>
    <property type="evidence" value="ECO:0007669"/>
    <property type="project" value="TreeGrafter"/>
</dbReference>
<organism evidence="4 5">
    <name type="scientific">Bradyrhizobium diazoefficiens</name>
    <dbReference type="NCBI Taxonomy" id="1355477"/>
    <lineage>
        <taxon>Bacteria</taxon>
        <taxon>Pseudomonadati</taxon>
        <taxon>Pseudomonadota</taxon>
        <taxon>Alphaproteobacteria</taxon>
        <taxon>Hyphomicrobiales</taxon>
        <taxon>Nitrobacteraceae</taxon>
        <taxon>Bradyrhizobium</taxon>
    </lineage>
</organism>
<evidence type="ECO:0000313" key="4">
    <source>
        <dbReference type="EMBL" id="BAR60313.1"/>
    </source>
</evidence>
<dbReference type="Gene3D" id="3.40.50.10890">
    <property type="match status" value="1"/>
</dbReference>
<evidence type="ECO:0008006" key="6">
    <source>
        <dbReference type="Google" id="ProtNLM"/>
    </source>
</evidence>
<evidence type="ECO:0000256" key="1">
    <source>
        <dbReference type="ARBA" id="ARBA00022801"/>
    </source>
</evidence>
<dbReference type="SMART" id="SM00849">
    <property type="entry name" value="Lactamase_B"/>
    <property type="match status" value="1"/>
</dbReference>
<gene>
    <name evidence="4" type="ORF">NK6_7162</name>
</gene>
<dbReference type="InterPro" id="IPR050698">
    <property type="entry name" value="MBL"/>
</dbReference>
<dbReference type="PANTHER" id="PTHR11203">
    <property type="entry name" value="CLEAVAGE AND POLYADENYLATION SPECIFICITY FACTOR FAMILY MEMBER"/>
    <property type="match status" value="1"/>
</dbReference>
<dbReference type="SMART" id="SM01027">
    <property type="entry name" value="Beta-Casp"/>
    <property type="match status" value="1"/>
</dbReference>
<dbReference type="InterPro" id="IPR011108">
    <property type="entry name" value="RMMBL"/>
</dbReference>